<protein>
    <submittedName>
        <fullName evidence="1">Uncharacterized protein</fullName>
    </submittedName>
</protein>
<dbReference type="HOGENOM" id="CLU_1976573_0_0_2"/>
<keyword evidence="2" id="KW-1185">Reference proteome</keyword>
<proteinExistence type="predicted"/>
<evidence type="ECO:0000313" key="1">
    <source>
        <dbReference type="EMBL" id="ADL58153.1"/>
    </source>
</evidence>
<reference key="1">
    <citation type="submission" date="2009-08" db="EMBL/GenBank/DDBJ databases">
        <title>The genome sequence of Methanothermobacter marburgensis.</title>
        <authorList>
            <person name="Kaster A."/>
            <person name="Seedorf H."/>
            <person name="Goenrich M."/>
            <person name="Wiezer A."/>
            <person name="Liesegang H."/>
            <person name="Thauer R."/>
            <person name="Gottschalk G."/>
        </authorList>
    </citation>
    <scope>NUCLEOTIDE SEQUENCE</scope>
    <source>
        <strain>Marburg</strain>
    </source>
</reference>
<dbReference type="GeneID" id="9704266"/>
<dbReference type="PaxDb" id="79929-MTBMA_c05580"/>
<dbReference type="Proteomes" id="UP000000345">
    <property type="component" value="Chromosome"/>
</dbReference>
<evidence type="ECO:0000313" key="2">
    <source>
        <dbReference type="Proteomes" id="UP000000345"/>
    </source>
</evidence>
<accession>D9PVA5</accession>
<reference evidence="1 2" key="2">
    <citation type="journal article" date="2010" name="J. Bacteriol.">
        <title>Complete genome sequence of Methanothermobacter marburgensis, a methanoarchaeon model organism.</title>
        <authorList>
            <person name="Liesegang H."/>
            <person name="Kaster A.K."/>
            <person name="Wiezer A."/>
            <person name="Goenrich M."/>
            <person name="Wollherr A."/>
            <person name="Seedorf H."/>
            <person name="Gottschalk G."/>
            <person name="Thauer R.K."/>
        </authorList>
    </citation>
    <scope>NUCLEOTIDE SEQUENCE [LARGE SCALE GENOMIC DNA]</scope>
    <source>
        <strain evidence="2">ATCC BAA-927 / DSM 2133 / JCM 14651 / NBRC 100331 / OCM 82 / Marburg</strain>
    </source>
</reference>
<dbReference type="AlphaFoldDB" id="D9PVA5"/>
<dbReference type="OrthoDB" id="79785at2157"/>
<name>D9PVA5_METTM</name>
<sequence length="126" mass="14596">MIKRPLNYSKNEEKYSIMLKTVVEHLRDQGYDLKVNNGKKKLRPRMLKGFLPDVHALNGSDEIVVEISTDNSDIRKWRRFAYTDGIRFWIVAPYPIADSVKTCVETFSIPAEVYACNGTMELKRVL</sequence>
<dbReference type="STRING" id="79929.MTBMA_c05580"/>
<dbReference type="KEGG" id="mmg:MTBMA_c05580"/>
<dbReference type="RefSeq" id="WP_013295377.1">
    <property type="nucleotide sequence ID" value="NC_014408.1"/>
</dbReference>
<gene>
    <name evidence="1" type="ordered locus">MTBMA_c05580</name>
</gene>
<organism evidence="1 2">
    <name type="scientific">Methanothermobacter marburgensis (strain ATCC BAA-927 / DSM 2133 / JCM 14651 / NBRC 100331 / OCM 82 / Marburg)</name>
    <name type="common">Methanobacterium thermoautotrophicum</name>
    <dbReference type="NCBI Taxonomy" id="79929"/>
    <lineage>
        <taxon>Archaea</taxon>
        <taxon>Methanobacteriati</taxon>
        <taxon>Methanobacteriota</taxon>
        <taxon>Methanomada group</taxon>
        <taxon>Methanobacteria</taxon>
        <taxon>Methanobacteriales</taxon>
        <taxon>Methanobacteriaceae</taxon>
        <taxon>Methanothermobacter</taxon>
    </lineage>
</organism>
<dbReference type="EMBL" id="CP001710">
    <property type="protein sequence ID" value="ADL58153.1"/>
    <property type="molecule type" value="Genomic_DNA"/>
</dbReference>
<dbReference type="GeneID" id="43708588"/>